<dbReference type="Proteomes" id="UP001418796">
    <property type="component" value="Unassembled WGS sequence"/>
</dbReference>
<protein>
    <submittedName>
        <fullName evidence="2">CDP-alcohol phosphatidyltransferase family protein</fullName>
    </submittedName>
</protein>
<comment type="caution">
    <text evidence="2">The sequence shown here is derived from an EMBL/GenBank/DDBJ whole genome shotgun (WGS) entry which is preliminary data.</text>
</comment>
<feature type="transmembrane region" description="Helical" evidence="1">
    <location>
        <begin position="221"/>
        <end position="241"/>
    </location>
</feature>
<dbReference type="Gene3D" id="1.20.120.1760">
    <property type="match status" value="1"/>
</dbReference>
<keyword evidence="1" id="KW-0472">Membrane</keyword>
<feature type="transmembrane region" description="Helical" evidence="1">
    <location>
        <begin position="191"/>
        <end position="215"/>
    </location>
</feature>
<accession>A0ABU9VLJ1</accession>
<keyword evidence="3" id="KW-1185">Reference proteome</keyword>
<feature type="transmembrane region" description="Helical" evidence="1">
    <location>
        <begin position="119"/>
        <end position="138"/>
    </location>
</feature>
<dbReference type="InterPro" id="IPR000462">
    <property type="entry name" value="CDP-OH_P_trans"/>
</dbReference>
<dbReference type="EMBL" id="JBCITK010000001">
    <property type="protein sequence ID" value="MEN0644765.1"/>
    <property type="molecule type" value="Genomic_DNA"/>
</dbReference>
<keyword evidence="1" id="KW-1133">Transmembrane helix</keyword>
<evidence type="ECO:0000256" key="1">
    <source>
        <dbReference type="SAM" id="Phobius"/>
    </source>
</evidence>
<dbReference type="RefSeq" id="WP_343131390.1">
    <property type="nucleotide sequence ID" value="NZ_JBCITK010000001.1"/>
</dbReference>
<evidence type="ECO:0000313" key="3">
    <source>
        <dbReference type="Proteomes" id="UP001418796"/>
    </source>
</evidence>
<sequence>MTAKKLSTFFFDSEQVLKLRAQVQPYSPKEDFWSWYVLRRISIYVTLLFQKIKVSPNSVSWLSVIFVLLSGLFMVIATPTSFIFAFLAYNLGYLFDCVDGELARLTKKTSKQGYFIDMLIRAATLPVFLSFLISYLVITDKLLLPSVSLIILYIVIVAVIMSLLIPLSYDLTYASLDDNQDPVQKIRNRSIVFELAGFLLGLPGFFFTIILVLLVETLINIPLIPIYIMLFMIVLVIKVFLRLIVTIRTFNS</sequence>
<evidence type="ECO:0000313" key="2">
    <source>
        <dbReference type="EMBL" id="MEN0644765.1"/>
    </source>
</evidence>
<gene>
    <name evidence="2" type="ORF">MKY91_16550</name>
</gene>
<dbReference type="InterPro" id="IPR043130">
    <property type="entry name" value="CDP-OH_PTrfase_TM_dom"/>
</dbReference>
<reference evidence="2 3" key="1">
    <citation type="submission" date="2024-03" db="EMBL/GenBank/DDBJ databases">
        <title>Bacilli Hybrid Assemblies.</title>
        <authorList>
            <person name="Kovac J."/>
        </authorList>
    </citation>
    <scope>NUCLEOTIDE SEQUENCE [LARGE SCALE GENOMIC DNA]</scope>
    <source>
        <strain evidence="2 3">FSL R7-0666</strain>
    </source>
</reference>
<feature type="transmembrane region" description="Helical" evidence="1">
    <location>
        <begin position="58"/>
        <end position="76"/>
    </location>
</feature>
<organism evidence="2 3">
    <name type="scientific">Alkalicoccobacillus gibsonii</name>
    <dbReference type="NCBI Taxonomy" id="79881"/>
    <lineage>
        <taxon>Bacteria</taxon>
        <taxon>Bacillati</taxon>
        <taxon>Bacillota</taxon>
        <taxon>Bacilli</taxon>
        <taxon>Bacillales</taxon>
        <taxon>Bacillaceae</taxon>
        <taxon>Alkalicoccobacillus</taxon>
    </lineage>
</organism>
<dbReference type="Pfam" id="PF01066">
    <property type="entry name" value="CDP-OH_P_transf"/>
    <property type="match status" value="1"/>
</dbReference>
<proteinExistence type="predicted"/>
<keyword evidence="1" id="KW-0812">Transmembrane</keyword>
<feature type="transmembrane region" description="Helical" evidence="1">
    <location>
        <begin position="150"/>
        <end position="171"/>
    </location>
</feature>
<name>A0ABU9VLJ1_9BACI</name>